<feature type="domain" description="Endonuclease/exonuclease/phosphatase" evidence="1">
    <location>
        <begin position="55"/>
        <end position="174"/>
    </location>
</feature>
<evidence type="ECO:0000313" key="3">
    <source>
        <dbReference type="Proteomes" id="UP000478052"/>
    </source>
</evidence>
<gene>
    <name evidence="2" type="ORF">FWK35_00034945</name>
</gene>
<dbReference type="OrthoDB" id="6630564at2759"/>
<dbReference type="InterPro" id="IPR005135">
    <property type="entry name" value="Endo/exonuclease/phosphatase"/>
</dbReference>
<protein>
    <submittedName>
        <fullName evidence="2">Reverse transcriptase domain-containing protein</fullName>
    </submittedName>
</protein>
<reference evidence="2 3" key="1">
    <citation type="submission" date="2019-08" db="EMBL/GenBank/DDBJ databases">
        <title>Whole genome of Aphis craccivora.</title>
        <authorList>
            <person name="Voronova N.V."/>
            <person name="Shulinski R.S."/>
            <person name="Bandarenka Y.V."/>
            <person name="Zhorov D.G."/>
            <person name="Warner D."/>
        </authorList>
    </citation>
    <scope>NUCLEOTIDE SEQUENCE [LARGE SCALE GENOMIC DNA]</scope>
    <source>
        <strain evidence="2">180601</strain>
        <tissue evidence="2">Whole Body</tissue>
    </source>
</reference>
<organism evidence="2 3">
    <name type="scientific">Aphis craccivora</name>
    <name type="common">Cowpea aphid</name>
    <dbReference type="NCBI Taxonomy" id="307492"/>
    <lineage>
        <taxon>Eukaryota</taxon>
        <taxon>Metazoa</taxon>
        <taxon>Ecdysozoa</taxon>
        <taxon>Arthropoda</taxon>
        <taxon>Hexapoda</taxon>
        <taxon>Insecta</taxon>
        <taxon>Pterygota</taxon>
        <taxon>Neoptera</taxon>
        <taxon>Paraneoptera</taxon>
        <taxon>Hemiptera</taxon>
        <taxon>Sternorrhyncha</taxon>
        <taxon>Aphidomorpha</taxon>
        <taxon>Aphidoidea</taxon>
        <taxon>Aphididae</taxon>
        <taxon>Aphidini</taxon>
        <taxon>Aphis</taxon>
        <taxon>Aphis</taxon>
    </lineage>
</organism>
<dbReference type="Gene3D" id="3.60.10.10">
    <property type="entry name" value="Endonuclease/exonuclease/phosphatase"/>
    <property type="match status" value="1"/>
</dbReference>
<dbReference type="PANTHER" id="PTHR33273">
    <property type="entry name" value="DOMAIN-CONTAINING PROTEIN, PUTATIVE-RELATED"/>
    <property type="match status" value="1"/>
</dbReference>
<keyword evidence="2" id="KW-0808">Transferase</keyword>
<dbReference type="CDD" id="cd09077">
    <property type="entry name" value="R1-I-EN"/>
    <property type="match status" value="1"/>
</dbReference>
<dbReference type="GO" id="GO:0003964">
    <property type="term" value="F:RNA-directed DNA polymerase activity"/>
    <property type="evidence" value="ECO:0007669"/>
    <property type="project" value="UniProtKB-KW"/>
</dbReference>
<sequence length="184" mass="20567">MPADILLVSEQYKKDSRPKLEDTSKRAAIINFSGLAVDKEGQTEDGFVWAKIKNINIYSCYWSPNSTIGEYNDFLDRLQNSIRRVGGEAIIAGDFNAKHAAWGSPINDTRGEKLIEMIYSLNMIVCNEGQRPTFERDGSSSYIDITAATELTATKMNNWKVLSENSLSLHNYIAFNIATTKSNA</sequence>
<evidence type="ECO:0000259" key="1">
    <source>
        <dbReference type="Pfam" id="PF14529"/>
    </source>
</evidence>
<dbReference type="SUPFAM" id="SSF56219">
    <property type="entry name" value="DNase I-like"/>
    <property type="match status" value="1"/>
</dbReference>
<dbReference type="Proteomes" id="UP000478052">
    <property type="component" value="Unassembled WGS sequence"/>
</dbReference>
<proteinExistence type="predicted"/>
<dbReference type="InterPro" id="IPR036691">
    <property type="entry name" value="Endo/exonu/phosph_ase_sf"/>
</dbReference>
<comment type="caution">
    <text evidence="2">The sequence shown here is derived from an EMBL/GenBank/DDBJ whole genome shotgun (WGS) entry which is preliminary data.</text>
</comment>
<accession>A0A6G0VKU0</accession>
<dbReference type="PANTHER" id="PTHR33273:SF2">
    <property type="entry name" value="ENDONUCLEASE_EXONUCLEASE_PHOSPHATASE DOMAIN-CONTAINING PROTEIN"/>
    <property type="match status" value="1"/>
</dbReference>
<dbReference type="Pfam" id="PF14529">
    <property type="entry name" value="Exo_endo_phos_2"/>
    <property type="match status" value="1"/>
</dbReference>
<keyword evidence="3" id="KW-1185">Reference proteome</keyword>
<feature type="non-terminal residue" evidence="2">
    <location>
        <position position="184"/>
    </location>
</feature>
<keyword evidence="2" id="KW-0548">Nucleotidyltransferase</keyword>
<dbReference type="EMBL" id="VUJU01016890">
    <property type="protein sequence ID" value="KAF0686719.1"/>
    <property type="molecule type" value="Genomic_DNA"/>
</dbReference>
<name>A0A6G0VKU0_APHCR</name>
<evidence type="ECO:0000313" key="2">
    <source>
        <dbReference type="EMBL" id="KAF0686719.1"/>
    </source>
</evidence>
<keyword evidence="2" id="KW-0695">RNA-directed DNA polymerase</keyword>
<dbReference type="AlphaFoldDB" id="A0A6G0VKU0"/>